<comment type="caution">
    <text evidence="1">The sequence shown here is derived from an EMBL/GenBank/DDBJ whole genome shotgun (WGS) entry which is preliminary data.</text>
</comment>
<accession>A0ACC3C9G8</accession>
<dbReference type="Proteomes" id="UP000798662">
    <property type="component" value="Chromosome 2"/>
</dbReference>
<keyword evidence="2" id="KW-1185">Reference proteome</keyword>
<proteinExistence type="predicted"/>
<evidence type="ECO:0000313" key="2">
    <source>
        <dbReference type="Proteomes" id="UP000798662"/>
    </source>
</evidence>
<reference evidence="1" key="1">
    <citation type="submission" date="2019-11" db="EMBL/GenBank/DDBJ databases">
        <title>Nori genome reveals adaptations in red seaweeds to the harsh intertidal environment.</title>
        <authorList>
            <person name="Wang D."/>
            <person name="Mao Y."/>
        </authorList>
    </citation>
    <scope>NUCLEOTIDE SEQUENCE</scope>
    <source>
        <tissue evidence="1">Gametophyte</tissue>
    </source>
</reference>
<organism evidence="1 2">
    <name type="scientific">Pyropia yezoensis</name>
    <name type="common">Susabi-nori</name>
    <name type="synonym">Porphyra yezoensis</name>
    <dbReference type="NCBI Taxonomy" id="2788"/>
    <lineage>
        <taxon>Eukaryota</taxon>
        <taxon>Rhodophyta</taxon>
        <taxon>Bangiophyceae</taxon>
        <taxon>Bangiales</taxon>
        <taxon>Bangiaceae</taxon>
        <taxon>Pyropia</taxon>
    </lineage>
</organism>
<gene>
    <name evidence="1" type="ORF">I4F81_009324</name>
</gene>
<evidence type="ECO:0000313" key="1">
    <source>
        <dbReference type="EMBL" id="KAK1866812.1"/>
    </source>
</evidence>
<name>A0ACC3C9G8_PYRYE</name>
<sequence>MPAVARADLWPDVAGVANGSAALGGGGAASDDDYVWAGNAFSAELSARAQWEPARDHQIQSEYFRPLPCAAAAPPRPRTGLAVCEEEVARVLSLQRNQWVGRIDRQRGIYDVLALGRATVGFVVDTAGKVVAAEDRNASVKHPLWLLGRGDRELHTTGPPGGAEMELARNLSSCAFHATRADLSGNQRQFDGRGLTTHLSQRYRREIFQVDPPADPISNTELFLALLVVVPEAIAIVVVLLQQQRRGNQQRQQRRPRWYWREGSSAVLVAAAGVVALIGVGSLDAQEHAGHSWRAAALRYSRRIVANETEDRLVGTANVNYHGRETTDNETLLLVARTGYRPHLTRRLLVVSTVVYAALTVAVLGKGAVAAWRRQRPRRGPPTEWRRPPAGGSAVEGVARRPASSPAGASPGGCDRHAPSRMMSLQPRGGATRGQTVKGGVGGDGDGVGGGGSGCQPVGGPPAPAPAPASATGGRGLCLSPNPR</sequence>
<dbReference type="EMBL" id="CM020619">
    <property type="protein sequence ID" value="KAK1866812.1"/>
    <property type="molecule type" value="Genomic_DNA"/>
</dbReference>
<protein>
    <submittedName>
        <fullName evidence="1">Uncharacterized protein</fullName>
    </submittedName>
</protein>